<feature type="domain" description="N-acetyltransferase" evidence="1">
    <location>
        <begin position="1"/>
        <end position="160"/>
    </location>
</feature>
<dbReference type="InterPro" id="IPR020036">
    <property type="entry name" value="PseH"/>
</dbReference>
<evidence type="ECO:0000313" key="2">
    <source>
        <dbReference type="EMBL" id="MFD2870633.1"/>
    </source>
</evidence>
<dbReference type="GO" id="GO:0016746">
    <property type="term" value="F:acyltransferase activity"/>
    <property type="evidence" value="ECO:0007669"/>
    <property type="project" value="UniProtKB-KW"/>
</dbReference>
<reference evidence="3" key="1">
    <citation type="journal article" date="2019" name="Int. J. Syst. Evol. Microbiol.">
        <title>The Global Catalogue of Microorganisms (GCM) 10K type strain sequencing project: providing services to taxonomists for standard genome sequencing and annotation.</title>
        <authorList>
            <consortium name="The Broad Institute Genomics Platform"/>
            <consortium name="The Broad Institute Genome Sequencing Center for Infectious Disease"/>
            <person name="Wu L."/>
            <person name="Ma J."/>
        </authorList>
    </citation>
    <scope>NUCLEOTIDE SEQUENCE [LARGE SCALE GENOMIC DNA]</scope>
    <source>
        <strain evidence="3">KCTC 33522</strain>
    </source>
</reference>
<gene>
    <name evidence="2" type="primary">pseH</name>
    <name evidence="2" type="ORF">ACFSY7_19225</name>
</gene>
<comment type="caution">
    <text evidence="2">The sequence shown here is derived from an EMBL/GenBank/DDBJ whole genome shotgun (WGS) entry which is preliminary data.</text>
</comment>
<organism evidence="2 3">
    <name type="scientific">Kurthia populi</name>
    <dbReference type="NCBI Taxonomy" id="1562132"/>
    <lineage>
        <taxon>Bacteria</taxon>
        <taxon>Bacillati</taxon>
        <taxon>Bacillota</taxon>
        <taxon>Bacilli</taxon>
        <taxon>Bacillales</taxon>
        <taxon>Caryophanaceae</taxon>
        <taxon>Kurthia</taxon>
    </lineage>
</organism>
<dbReference type="PANTHER" id="PTHR43415">
    <property type="entry name" value="SPERMIDINE N(1)-ACETYLTRANSFERASE"/>
    <property type="match status" value="1"/>
</dbReference>
<proteinExistence type="predicted"/>
<dbReference type="Proteomes" id="UP001597568">
    <property type="component" value="Unassembled WGS sequence"/>
</dbReference>
<protein>
    <submittedName>
        <fullName evidence="2">UDP-4-amino-4, 6-dideoxy-N-acetyl-beta-L-altrosamine N-acetyltransferase</fullName>
        <ecNumber evidence="2">2.3.1.202</ecNumber>
    </submittedName>
</protein>
<dbReference type="InterPro" id="IPR000182">
    <property type="entry name" value="GNAT_dom"/>
</dbReference>
<dbReference type="Pfam" id="PF13302">
    <property type="entry name" value="Acetyltransf_3"/>
    <property type="match status" value="1"/>
</dbReference>
<dbReference type="InterPro" id="IPR016181">
    <property type="entry name" value="Acyl_CoA_acyltransferase"/>
</dbReference>
<dbReference type="EMBL" id="JBHUOR010000142">
    <property type="protein sequence ID" value="MFD2870633.1"/>
    <property type="molecule type" value="Genomic_DNA"/>
</dbReference>
<keyword evidence="3" id="KW-1185">Reference proteome</keyword>
<dbReference type="RefSeq" id="WP_380149261.1">
    <property type="nucleotide sequence ID" value="NZ_JBHUOR010000142.1"/>
</dbReference>
<name>A0ABW5Y5Z5_9BACL</name>
<dbReference type="SUPFAM" id="SSF55729">
    <property type="entry name" value="Acyl-CoA N-acyltransferases (Nat)"/>
    <property type="match status" value="1"/>
</dbReference>
<dbReference type="Gene3D" id="3.40.630.30">
    <property type="match status" value="1"/>
</dbReference>
<dbReference type="PANTHER" id="PTHR43415:SF3">
    <property type="entry name" value="GNAT-FAMILY ACETYLTRANSFERASE"/>
    <property type="match status" value="1"/>
</dbReference>
<dbReference type="NCBIfam" id="TIGR03585">
    <property type="entry name" value="PseH"/>
    <property type="match status" value="1"/>
</dbReference>
<evidence type="ECO:0000313" key="3">
    <source>
        <dbReference type="Proteomes" id="UP001597568"/>
    </source>
</evidence>
<evidence type="ECO:0000259" key="1">
    <source>
        <dbReference type="PROSITE" id="PS51186"/>
    </source>
</evidence>
<dbReference type="PROSITE" id="PS51186">
    <property type="entry name" value="GNAT"/>
    <property type="match status" value="1"/>
</dbReference>
<sequence>MKWLQIKKEHLQQILTWRTSEFVTQFMYTDIDDNMENQYLWWQNISNDPNGRYWIMEQKGQLLGFVSLTNIDWHNKRGEWNYYIGEAKYGMLGGFIGAYVYNYAFEVLGLEKVQGAVMAENVGVRKIHQKLGDREVGFYEQHVLKNDNWHDVYLYEMTHERWNEVGMKFKKYKAEVEEK</sequence>
<keyword evidence="2" id="KW-0012">Acyltransferase</keyword>
<dbReference type="EC" id="2.3.1.202" evidence="2"/>
<accession>A0ABW5Y5Z5</accession>
<keyword evidence="2" id="KW-0808">Transferase</keyword>